<organism evidence="2 3">
    <name type="scientific">Catenuloplanes atrovinosus</name>
    <dbReference type="NCBI Taxonomy" id="137266"/>
    <lineage>
        <taxon>Bacteria</taxon>
        <taxon>Bacillati</taxon>
        <taxon>Actinomycetota</taxon>
        <taxon>Actinomycetes</taxon>
        <taxon>Micromonosporales</taxon>
        <taxon>Micromonosporaceae</taxon>
        <taxon>Catenuloplanes</taxon>
    </lineage>
</organism>
<feature type="region of interest" description="Disordered" evidence="1">
    <location>
        <begin position="276"/>
        <end position="361"/>
    </location>
</feature>
<feature type="region of interest" description="Disordered" evidence="1">
    <location>
        <begin position="1"/>
        <end position="24"/>
    </location>
</feature>
<dbReference type="Proteomes" id="UP001183643">
    <property type="component" value="Unassembled WGS sequence"/>
</dbReference>
<gene>
    <name evidence="2" type="ORF">J2S41_004062</name>
</gene>
<name>A0AAE3YS02_9ACTN</name>
<proteinExistence type="predicted"/>
<evidence type="ECO:0000256" key="1">
    <source>
        <dbReference type="SAM" id="MobiDB-lite"/>
    </source>
</evidence>
<dbReference type="RefSeq" id="WP_310369477.1">
    <property type="nucleotide sequence ID" value="NZ_JAVDYB010000001.1"/>
</dbReference>
<keyword evidence="3" id="KW-1185">Reference proteome</keyword>
<protein>
    <submittedName>
        <fullName evidence="2">Uncharacterized protein</fullName>
    </submittedName>
</protein>
<sequence>MRAGWRMLDRHGTRQPEPADTTARLPDLFDLPLARTRGGDLRVPDGRGEVTAERLAGIVRDTGGHGHDVRVIVDHGDRDGDLFRELAALLDRDVYVTPANAVARRLGPDRVFAVEPVRDEIADWVLIQPPAAATSLPGWFALRGGTLAMRTGVVVVQAAGAVGIGDRAGFVRLRAAVERLGARPDELLTAVVPAGPSGFRAGTYEGTDLACTGEDLASALSWIRLYGGDLRLWLDWPGDRAGRETLDGELSRLADVTGATVWVPPLGGSVRATEDGTDLLALGPGGDPDEWWPYRPVDDSAPSRFRTAADGRLRPVGDDAPRPAPDRDLGGAPDPVEDPGGGPDAALTDAGPLPPGTGLSWLPADLPGNSAPLTLWVPCDWPVERVVLEGLPTARLFIVGVAGETAPAGPHVRVHAAPGAAVSLTDCVYLAPLGPRAELTPAAGRYLIPAGRLDRVRLADTEVPGALVVRSTGARHGVDGLPEEVVPWPAAPREVYALLPDDGETPPDPLPLLPEPPPVRAGHRLVRLRVPTGGGIDVTASLAALAPLTSVRTRLWDLRLAGAGPVLPPAAYPAVTVTGVSRAADGAWVAEPWDEPEPLAEVLR</sequence>
<feature type="compositionally biased region" description="Basic and acidic residues" evidence="1">
    <location>
        <begin position="307"/>
        <end position="329"/>
    </location>
</feature>
<dbReference type="AlphaFoldDB" id="A0AAE3YS02"/>
<evidence type="ECO:0000313" key="2">
    <source>
        <dbReference type="EMBL" id="MDR7277284.1"/>
    </source>
</evidence>
<evidence type="ECO:0000313" key="3">
    <source>
        <dbReference type="Proteomes" id="UP001183643"/>
    </source>
</evidence>
<reference evidence="2" key="1">
    <citation type="submission" date="2023-07" db="EMBL/GenBank/DDBJ databases">
        <title>Sequencing the genomes of 1000 actinobacteria strains.</title>
        <authorList>
            <person name="Klenk H.-P."/>
        </authorList>
    </citation>
    <scope>NUCLEOTIDE SEQUENCE</scope>
    <source>
        <strain evidence="2">DSM 44707</strain>
    </source>
</reference>
<accession>A0AAE3YS02</accession>
<comment type="caution">
    <text evidence="2">The sequence shown here is derived from an EMBL/GenBank/DDBJ whole genome shotgun (WGS) entry which is preliminary data.</text>
</comment>
<dbReference type="EMBL" id="JAVDYB010000001">
    <property type="protein sequence ID" value="MDR7277284.1"/>
    <property type="molecule type" value="Genomic_DNA"/>
</dbReference>